<evidence type="ECO:0000256" key="1">
    <source>
        <dbReference type="SAM" id="SignalP"/>
    </source>
</evidence>
<keyword evidence="4" id="KW-1185">Reference proteome</keyword>
<gene>
    <name evidence="3" type="ORF">GK091_00285</name>
</gene>
<evidence type="ECO:0000313" key="3">
    <source>
        <dbReference type="EMBL" id="NEU65308.1"/>
    </source>
</evidence>
<dbReference type="SUPFAM" id="SSF55486">
    <property type="entry name" value="Metalloproteases ('zincins'), catalytic domain"/>
    <property type="match status" value="1"/>
</dbReference>
<name>A0A6M0IBE6_9BACT</name>
<proteinExistence type="predicted"/>
<feature type="chain" id="PRO_5027089922" evidence="1">
    <location>
        <begin position="29"/>
        <end position="891"/>
    </location>
</feature>
<dbReference type="Pfam" id="PF18962">
    <property type="entry name" value="Por_Secre_tail"/>
    <property type="match status" value="1"/>
</dbReference>
<dbReference type="Gene3D" id="3.40.390.10">
    <property type="entry name" value="Collagenase (Catalytic Domain)"/>
    <property type="match status" value="1"/>
</dbReference>
<evidence type="ECO:0000259" key="2">
    <source>
        <dbReference type="Pfam" id="PF18962"/>
    </source>
</evidence>
<sequence length="891" mass="97253">MCLRKSSVRGFAAGMLLVGSLLVQSAVAQKKTESAAYGQFVQQLRTALPIPKTICYKTDQDFFTQVAAPEAFRRARQNPNLRTAATATFLVSYTNFTPEAQKAFQYAVDIWASLISSPVPIRIKANWVAQNAGILGSAGPADIRLGAELDSGGAQKAYGIYPIALAEKIARRELNSPGESDINADFNRNNNWYYGTDQKTPAGQTDLVTVVLHEIAHGLGFIGYFNTTGPEGNYLTDPYLSIYDHFIENGQGLKLAVETTAFPPKTNKLYQQLTGNNLFLNGPTMQRKVGKRAKLYVPQGFDRGSSLYHLDETTYPKSDTNSLMTPRIGNAEAIHSPGPLVLSLLADIEWKTTSLLHKQLASSEDETDVVFRVKLVSDTLVAPGSVRLFYRKSALTATDTTFTAVTPTLIAGSTSVYAYTMPASVAKGDVWYYFRAQDASGRTFTNPGRATDNTQLLHNVRFGADRLPPTVAFSPSKNFIYNPAVVDSLPIYARIADDRSVAFVNANIDSAYVDYQVNGIAQPKLALRPTAFTIGSIQYDSVYSNRIIIPANSLKVGDKISYRIVVRDASKAKNRTVNPQTGFYELTVVGLKPVTEQYRNTFQDVATTSDFAGYRFSQTTPSGFSDPAIHSEHPYQNGSDFKAQSNAEYVLLAPIKIKANPDSAVMRFDEIVLVEPSDAGSPFGSSGFYDYVTVEGSGDNGQSWKPLVTGYNSNNQYDWYAAYTSKLVAGSNAQEQNSAATGTPSLYKRHEISLVSNGNFKANDQILIRFRLFSDQFAHGWGWAIDNLQIQVPPPPPVLGNEPLSAGTFSVYPNPASTGSLRVEADLVKPIAEAGLSITGTTGQTLRQLTVKVAGRKLDEQLDISQLPAGLYFLKLKAGDSVLTQKVIITR</sequence>
<dbReference type="Proteomes" id="UP000477386">
    <property type="component" value="Unassembled WGS sequence"/>
</dbReference>
<accession>A0A6M0IBE6</accession>
<reference evidence="3 4" key="1">
    <citation type="submission" date="2020-02" db="EMBL/GenBank/DDBJ databases">
        <title>Draft genome sequence of two Spirosoma agri KCTC 52727 and Spirosoma terrae KCTC 52035.</title>
        <authorList>
            <person name="Rojas J."/>
            <person name="Ambika Manirajan B."/>
            <person name="Ratering S."/>
            <person name="Suarez C."/>
            <person name="Schnell S."/>
        </authorList>
    </citation>
    <scope>NUCLEOTIDE SEQUENCE [LARGE SCALE GENOMIC DNA]</scope>
    <source>
        <strain evidence="3 4">KCTC 52727</strain>
    </source>
</reference>
<dbReference type="AlphaFoldDB" id="A0A6M0IBE6"/>
<dbReference type="InterPro" id="IPR026444">
    <property type="entry name" value="Secre_tail"/>
</dbReference>
<feature type="domain" description="Secretion system C-terminal sorting" evidence="2">
    <location>
        <begin position="811"/>
        <end position="889"/>
    </location>
</feature>
<dbReference type="EMBL" id="JAAGNZ010000001">
    <property type="protein sequence ID" value="NEU65308.1"/>
    <property type="molecule type" value="Genomic_DNA"/>
</dbReference>
<dbReference type="NCBIfam" id="TIGR04183">
    <property type="entry name" value="Por_Secre_tail"/>
    <property type="match status" value="1"/>
</dbReference>
<keyword evidence="1" id="KW-0732">Signal</keyword>
<protein>
    <submittedName>
        <fullName evidence="3">T9SS type A sorting domain-containing protein</fullName>
    </submittedName>
</protein>
<dbReference type="InterPro" id="IPR024079">
    <property type="entry name" value="MetalloPept_cat_dom_sf"/>
</dbReference>
<dbReference type="RefSeq" id="WP_164034653.1">
    <property type="nucleotide sequence ID" value="NZ_JAAGNZ010000001.1"/>
</dbReference>
<evidence type="ECO:0000313" key="4">
    <source>
        <dbReference type="Proteomes" id="UP000477386"/>
    </source>
</evidence>
<dbReference type="GO" id="GO:0008237">
    <property type="term" value="F:metallopeptidase activity"/>
    <property type="evidence" value="ECO:0007669"/>
    <property type="project" value="InterPro"/>
</dbReference>
<organism evidence="3 4">
    <name type="scientific">Spirosoma agri</name>
    <dbReference type="NCBI Taxonomy" id="1987381"/>
    <lineage>
        <taxon>Bacteria</taxon>
        <taxon>Pseudomonadati</taxon>
        <taxon>Bacteroidota</taxon>
        <taxon>Cytophagia</taxon>
        <taxon>Cytophagales</taxon>
        <taxon>Cytophagaceae</taxon>
        <taxon>Spirosoma</taxon>
    </lineage>
</organism>
<feature type="signal peptide" evidence="1">
    <location>
        <begin position="1"/>
        <end position="28"/>
    </location>
</feature>
<comment type="caution">
    <text evidence="3">The sequence shown here is derived from an EMBL/GenBank/DDBJ whole genome shotgun (WGS) entry which is preliminary data.</text>
</comment>